<name>A0A196S9U3_BLAHN</name>
<evidence type="ECO:0000313" key="3">
    <source>
        <dbReference type="Proteomes" id="UP000078348"/>
    </source>
</evidence>
<feature type="transmembrane region" description="Helical" evidence="1">
    <location>
        <begin position="6"/>
        <end position="25"/>
    </location>
</feature>
<keyword evidence="1" id="KW-0472">Membrane</keyword>
<evidence type="ECO:0000256" key="1">
    <source>
        <dbReference type="SAM" id="Phobius"/>
    </source>
</evidence>
<protein>
    <submittedName>
        <fullName evidence="2">Uncharacterized protein</fullName>
    </submittedName>
</protein>
<keyword evidence="1" id="KW-1133">Transmembrane helix</keyword>
<accession>A0A196S9U3</accession>
<dbReference type="EMBL" id="LXWW01000506">
    <property type="protein sequence ID" value="OAO12867.1"/>
    <property type="molecule type" value="Genomic_DNA"/>
</dbReference>
<organism evidence="2 3">
    <name type="scientific">Blastocystis sp. subtype 1 (strain ATCC 50177 / NandII)</name>
    <dbReference type="NCBI Taxonomy" id="478820"/>
    <lineage>
        <taxon>Eukaryota</taxon>
        <taxon>Sar</taxon>
        <taxon>Stramenopiles</taxon>
        <taxon>Bigyra</taxon>
        <taxon>Opalozoa</taxon>
        <taxon>Opalinata</taxon>
        <taxon>Blastocystidae</taxon>
        <taxon>Blastocystis</taxon>
    </lineage>
</organism>
<gene>
    <name evidence="2" type="ORF">AV274_5467</name>
</gene>
<comment type="caution">
    <text evidence="2">The sequence shown here is derived from an EMBL/GenBank/DDBJ whole genome shotgun (WGS) entry which is preliminary data.</text>
</comment>
<keyword evidence="1" id="KW-0812">Transmembrane</keyword>
<dbReference type="AlphaFoldDB" id="A0A196S9U3"/>
<proteinExistence type="predicted"/>
<evidence type="ECO:0000313" key="2">
    <source>
        <dbReference type="EMBL" id="OAO12867.1"/>
    </source>
</evidence>
<reference evidence="2 3" key="1">
    <citation type="submission" date="2016-05" db="EMBL/GenBank/DDBJ databases">
        <title>Nuclear genome of Blastocystis sp. subtype 1 NandII.</title>
        <authorList>
            <person name="Gentekaki E."/>
            <person name="Curtis B."/>
            <person name="Stairs C."/>
            <person name="Eme L."/>
            <person name="Herman E."/>
            <person name="Klimes V."/>
            <person name="Arias M.C."/>
            <person name="Elias M."/>
            <person name="Hilliou F."/>
            <person name="Klute M."/>
            <person name="Malik S.-B."/>
            <person name="Pightling A."/>
            <person name="Rachubinski R."/>
            <person name="Salas D."/>
            <person name="Schlacht A."/>
            <person name="Suga H."/>
            <person name="Archibald J."/>
            <person name="Ball S.G."/>
            <person name="Clark G."/>
            <person name="Dacks J."/>
            <person name="Van Der Giezen M."/>
            <person name="Tsaousis A."/>
            <person name="Roger A."/>
        </authorList>
    </citation>
    <scope>NUCLEOTIDE SEQUENCE [LARGE SCALE GENOMIC DNA]</scope>
    <source>
        <strain evidence="3">ATCC 50177 / NandII</strain>
    </source>
</reference>
<sequence>MNCKLFFAYGLLYGFVGTLALLSLLSEYRVFPLRISLKPTSFLLHYPPSIRSLSLREAILRTQSTPSPDLSLEVFLSHNESMQTIRAIDRELQSFHTPLISRLRLSHTYFWLSIHPHILLQSEDHTDRDANNFDSLMSSLSLHYAGEEVRSWLEGALPSVYKNESLYHSFYELRVIGLLNYLSSSTDCCSSDSFLQEAAPLLRQNPSTATLKRLHRLLSRAVFETEDHCHLYQPSFSTTELFSSVAPSLLLLLSPFLVVCKKHKNSLSSAS</sequence>
<keyword evidence="3" id="KW-1185">Reference proteome</keyword>
<dbReference type="Proteomes" id="UP000078348">
    <property type="component" value="Unassembled WGS sequence"/>
</dbReference>